<evidence type="ECO:0000256" key="1">
    <source>
        <dbReference type="SAM" id="SignalP"/>
    </source>
</evidence>
<name>S4P087_9NEOP</name>
<feature type="chain" id="PRO_5004531771" evidence="1">
    <location>
        <begin position="19"/>
        <end position="70"/>
    </location>
</feature>
<dbReference type="EMBL" id="GAIX01007784">
    <property type="protein sequence ID" value="JAA84776.1"/>
    <property type="molecule type" value="Transcribed_RNA"/>
</dbReference>
<organism evidence="2">
    <name type="scientific">Pararge aegeria</name>
    <name type="common">speckled wood butterfly</name>
    <dbReference type="NCBI Taxonomy" id="116150"/>
    <lineage>
        <taxon>Eukaryota</taxon>
        <taxon>Metazoa</taxon>
        <taxon>Ecdysozoa</taxon>
        <taxon>Arthropoda</taxon>
        <taxon>Hexapoda</taxon>
        <taxon>Insecta</taxon>
        <taxon>Pterygota</taxon>
        <taxon>Neoptera</taxon>
        <taxon>Endopterygota</taxon>
        <taxon>Lepidoptera</taxon>
        <taxon>Glossata</taxon>
        <taxon>Ditrysia</taxon>
        <taxon>Papilionoidea</taxon>
        <taxon>Nymphalidae</taxon>
        <taxon>Satyrinae</taxon>
        <taxon>Satyrini</taxon>
        <taxon>Parargina</taxon>
        <taxon>Pararge</taxon>
    </lineage>
</organism>
<protein>
    <submittedName>
        <fullName evidence="2">Uncharacterized protein</fullName>
    </submittedName>
</protein>
<accession>S4P087</accession>
<proteinExistence type="predicted"/>
<reference evidence="2" key="2">
    <citation type="submission" date="2013-05" db="EMBL/GenBank/DDBJ databases">
        <authorList>
            <person name="Carter J.-M."/>
            <person name="Baker S.C."/>
            <person name="Pink R."/>
            <person name="Carter D.R.F."/>
            <person name="Collins A."/>
            <person name="Tomlin J."/>
            <person name="Gibbs M."/>
            <person name="Breuker C.J."/>
        </authorList>
    </citation>
    <scope>NUCLEOTIDE SEQUENCE</scope>
    <source>
        <tissue evidence="2">Ovary</tissue>
    </source>
</reference>
<sequence length="70" mass="8329">QYRLMVLRLSILIAHAQAERNVFQILHDILSLTMYILRLSFNNPLGRNEESLRLCGRMTWENKVPDCAWR</sequence>
<keyword evidence="1" id="KW-0732">Signal</keyword>
<feature type="signal peptide" evidence="1">
    <location>
        <begin position="1"/>
        <end position="18"/>
    </location>
</feature>
<evidence type="ECO:0000313" key="2">
    <source>
        <dbReference type="EMBL" id="JAA84776.1"/>
    </source>
</evidence>
<dbReference type="AlphaFoldDB" id="S4P087"/>
<feature type="non-terminal residue" evidence="2">
    <location>
        <position position="1"/>
    </location>
</feature>
<reference evidence="2" key="1">
    <citation type="journal article" date="2013" name="BMC Genomics">
        <title>Unscrambling butterfly oogenesis.</title>
        <authorList>
            <person name="Carter J.M."/>
            <person name="Baker S.C."/>
            <person name="Pink R."/>
            <person name="Carter D.R."/>
            <person name="Collins A."/>
            <person name="Tomlin J."/>
            <person name="Gibbs M."/>
            <person name="Breuker C.J."/>
        </authorList>
    </citation>
    <scope>NUCLEOTIDE SEQUENCE</scope>
    <source>
        <tissue evidence="2">Ovary</tissue>
    </source>
</reference>